<evidence type="ECO:0000313" key="1">
    <source>
        <dbReference type="EMBL" id="GIH06467.1"/>
    </source>
</evidence>
<dbReference type="Proteomes" id="UP000612899">
    <property type="component" value="Unassembled WGS sequence"/>
</dbReference>
<comment type="caution">
    <text evidence="1">The sequence shown here is derived from an EMBL/GenBank/DDBJ whole genome shotgun (WGS) entry which is preliminary data.</text>
</comment>
<dbReference type="AlphaFoldDB" id="A0A8J3QAV4"/>
<evidence type="ECO:0008006" key="3">
    <source>
        <dbReference type="Google" id="ProtNLM"/>
    </source>
</evidence>
<dbReference type="SUPFAM" id="SSF53335">
    <property type="entry name" value="S-adenosyl-L-methionine-dependent methyltransferases"/>
    <property type="match status" value="1"/>
</dbReference>
<protein>
    <recommendedName>
        <fullName evidence="3">Methyltransferase small domain-containing protein</fullName>
    </recommendedName>
</protein>
<name>A0A8J3QAV4_9ACTN</name>
<dbReference type="InterPro" id="IPR050320">
    <property type="entry name" value="N5-glutamine_MTase"/>
</dbReference>
<dbReference type="PANTHER" id="PTHR18895:SF74">
    <property type="entry name" value="MTRF1L RELEASE FACTOR GLUTAMINE METHYLTRANSFERASE"/>
    <property type="match status" value="1"/>
</dbReference>
<proteinExistence type="predicted"/>
<organism evidence="1 2">
    <name type="scientific">Rhizocola hellebori</name>
    <dbReference type="NCBI Taxonomy" id="1392758"/>
    <lineage>
        <taxon>Bacteria</taxon>
        <taxon>Bacillati</taxon>
        <taxon>Actinomycetota</taxon>
        <taxon>Actinomycetes</taxon>
        <taxon>Micromonosporales</taxon>
        <taxon>Micromonosporaceae</taxon>
        <taxon>Rhizocola</taxon>
    </lineage>
</organism>
<dbReference type="EMBL" id="BONY01000027">
    <property type="protein sequence ID" value="GIH06467.1"/>
    <property type="molecule type" value="Genomic_DNA"/>
</dbReference>
<dbReference type="Gene3D" id="3.40.50.150">
    <property type="entry name" value="Vaccinia Virus protein VP39"/>
    <property type="match status" value="1"/>
</dbReference>
<gene>
    <name evidence="1" type="ORF">Rhe02_45340</name>
</gene>
<dbReference type="PANTHER" id="PTHR18895">
    <property type="entry name" value="HEMK METHYLTRANSFERASE"/>
    <property type="match status" value="1"/>
</dbReference>
<reference evidence="1" key="1">
    <citation type="submission" date="2021-01" db="EMBL/GenBank/DDBJ databases">
        <title>Whole genome shotgun sequence of Rhizocola hellebori NBRC 109834.</title>
        <authorList>
            <person name="Komaki H."/>
            <person name="Tamura T."/>
        </authorList>
    </citation>
    <scope>NUCLEOTIDE SEQUENCE</scope>
    <source>
        <strain evidence="1">NBRC 109834</strain>
    </source>
</reference>
<evidence type="ECO:0000313" key="2">
    <source>
        <dbReference type="Proteomes" id="UP000612899"/>
    </source>
</evidence>
<dbReference type="InterPro" id="IPR029063">
    <property type="entry name" value="SAM-dependent_MTases_sf"/>
</dbReference>
<sequence length="347" mass="34945">MARLRAAGCVFAEEEADLLLAEARPAEELAAMVRQRESGLPLEQILGWAEFCGLRIAVEPGVFVPRKRTEFLVHQAIALAPAGAVVVDLCCGTGALAAAVAAALRDSGRAADGPAALHGPAAQGAALRGSATDGRAALRGSAAEGAALRGPAAEGSALRGPAAEGAALRGPAAEGAALRGSAAEGAALRGPAAEGSALRGLAAGGGVEVFAADVDPAAVRCARRNVPGPVYRGDLYEALPLELKGRIDVLIANAPYVPSGEVGLMPPEARVYEPPVALDGGADGLDVLRRVIAGAPDWLAADGHLLVESSERQAPQLVEAALRHGLRAQITTAEDLGATAVVAELVR</sequence>
<keyword evidence="2" id="KW-1185">Reference proteome</keyword>
<accession>A0A8J3QAV4</accession>